<evidence type="ECO:0000313" key="6">
    <source>
        <dbReference type="EMBL" id="QDR79524.1"/>
    </source>
</evidence>
<dbReference type="Pfam" id="PF13187">
    <property type="entry name" value="Fer4_9"/>
    <property type="match status" value="1"/>
</dbReference>
<dbReference type="GO" id="GO:0046872">
    <property type="term" value="F:metal ion binding"/>
    <property type="evidence" value="ECO:0007669"/>
    <property type="project" value="UniProtKB-KW"/>
</dbReference>
<proteinExistence type="predicted"/>
<dbReference type="Proteomes" id="UP000320776">
    <property type="component" value="Chromosome"/>
</dbReference>
<evidence type="ECO:0000256" key="4">
    <source>
        <dbReference type="ARBA" id="ARBA00023014"/>
    </source>
</evidence>
<dbReference type="InterPro" id="IPR050572">
    <property type="entry name" value="Fe-S_Ferredoxin"/>
</dbReference>
<dbReference type="Gene3D" id="3.30.70.20">
    <property type="match status" value="2"/>
</dbReference>
<keyword evidence="2" id="KW-0479">Metal-binding</keyword>
<keyword evidence="4" id="KW-0411">Iron-sulfur</keyword>
<evidence type="ECO:0000256" key="3">
    <source>
        <dbReference type="ARBA" id="ARBA00023004"/>
    </source>
</evidence>
<evidence type="ECO:0000256" key="2">
    <source>
        <dbReference type="ARBA" id="ARBA00022723"/>
    </source>
</evidence>
<dbReference type="KEGG" id="sted:SPTER_07990"/>
<keyword evidence="1" id="KW-0004">4Fe-4S</keyword>
<dbReference type="GO" id="GO:0051539">
    <property type="term" value="F:4 iron, 4 sulfur cluster binding"/>
    <property type="evidence" value="ECO:0007669"/>
    <property type="project" value="UniProtKB-KW"/>
</dbReference>
<keyword evidence="7" id="KW-1185">Reference proteome</keyword>
<protein>
    <submittedName>
        <fullName evidence="6">4Fe-4S binding domain protein</fullName>
    </submittedName>
</protein>
<dbReference type="PROSITE" id="PS00198">
    <property type="entry name" value="4FE4S_FER_1"/>
    <property type="match status" value="2"/>
</dbReference>
<evidence type="ECO:0000256" key="1">
    <source>
        <dbReference type="ARBA" id="ARBA00022485"/>
    </source>
</evidence>
<gene>
    <name evidence="6" type="ORF">SPTER_07990</name>
</gene>
<dbReference type="InterPro" id="IPR017900">
    <property type="entry name" value="4Fe4S_Fe_S_CS"/>
</dbReference>
<evidence type="ECO:0000313" key="7">
    <source>
        <dbReference type="Proteomes" id="UP000320776"/>
    </source>
</evidence>
<accession>A0A517DQ85</accession>
<dbReference type="InterPro" id="IPR017896">
    <property type="entry name" value="4Fe4S_Fe-S-bd"/>
</dbReference>
<sequence length="78" mass="8268">MTMDFIKVNQGKCTRCGVCVTVCPGVIGMGDNGPQAIRDLCVSCGQCVAACPERALDNTHAPLVNQVSLGKTRFLIQI</sequence>
<feature type="domain" description="4Fe-4S ferredoxin-type" evidence="5">
    <location>
        <begin position="33"/>
        <end position="61"/>
    </location>
</feature>
<feature type="domain" description="4Fe-4S ferredoxin-type" evidence="5">
    <location>
        <begin position="4"/>
        <end position="32"/>
    </location>
</feature>
<reference evidence="6 7" key="1">
    <citation type="submission" date="2019-02" db="EMBL/GenBank/DDBJ databases">
        <title>Closed genome of Sporomusa termitida DSM 4440.</title>
        <authorList>
            <person name="Poehlein A."/>
            <person name="Daniel R."/>
        </authorList>
    </citation>
    <scope>NUCLEOTIDE SEQUENCE [LARGE SCALE GENOMIC DNA]</scope>
    <source>
        <strain evidence="6 7">DSM 4440</strain>
    </source>
</reference>
<dbReference type="SUPFAM" id="SSF54862">
    <property type="entry name" value="4Fe-4S ferredoxins"/>
    <property type="match status" value="1"/>
</dbReference>
<evidence type="ECO:0000259" key="5">
    <source>
        <dbReference type="PROSITE" id="PS51379"/>
    </source>
</evidence>
<dbReference type="PANTHER" id="PTHR43687">
    <property type="entry name" value="ADENYLYLSULFATE REDUCTASE, BETA SUBUNIT"/>
    <property type="match status" value="1"/>
</dbReference>
<dbReference type="AlphaFoldDB" id="A0A517DQ85"/>
<organism evidence="6 7">
    <name type="scientific">Sporomusa termitida</name>
    <dbReference type="NCBI Taxonomy" id="2377"/>
    <lineage>
        <taxon>Bacteria</taxon>
        <taxon>Bacillati</taxon>
        <taxon>Bacillota</taxon>
        <taxon>Negativicutes</taxon>
        <taxon>Selenomonadales</taxon>
        <taxon>Sporomusaceae</taxon>
        <taxon>Sporomusa</taxon>
    </lineage>
</organism>
<name>A0A517DQ85_9FIRM</name>
<dbReference type="PANTHER" id="PTHR43687:SF4">
    <property type="entry name" value="BLR5484 PROTEIN"/>
    <property type="match status" value="1"/>
</dbReference>
<keyword evidence="3" id="KW-0408">Iron</keyword>
<dbReference type="EMBL" id="CP036259">
    <property type="protein sequence ID" value="QDR79524.1"/>
    <property type="molecule type" value="Genomic_DNA"/>
</dbReference>
<dbReference type="PROSITE" id="PS51379">
    <property type="entry name" value="4FE4S_FER_2"/>
    <property type="match status" value="2"/>
</dbReference>